<dbReference type="EMBL" id="EF101928">
    <property type="protein sequence ID" value="ABT16908.1"/>
    <property type="molecule type" value="Genomic_DNA"/>
</dbReference>
<dbReference type="Proteomes" id="UP000202420">
    <property type="component" value="Segment"/>
</dbReference>
<dbReference type="GeneID" id="5470895"/>
<keyword evidence="2" id="KW-1185">Reference proteome</keyword>
<dbReference type="KEGG" id="vg:5470895"/>
<accession>A7KA34</accession>
<dbReference type="RefSeq" id="YP_001427255.1">
    <property type="nucleotide sequence ID" value="NC_008724.1"/>
</dbReference>
<evidence type="ECO:0000313" key="1">
    <source>
        <dbReference type="EMBL" id="ABT16908.1"/>
    </source>
</evidence>
<sequence>MPKSNPIFVSSSFINFLRPSLFRVLTSIQNNAFLLSEYDAMRTLSFTFISLSRGPSTITYPSLSLYPLS</sequence>
<organism evidence="1 2">
    <name type="scientific">Chlorovirus heliozoae</name>
    <dbReference type="NCBI Taxonomy" id="322019"/>
    <lineage>
        <taxon>Viruses</taxon>
        <taxon>Varidnaviria</taxon>
        <taxon>Bamfordvirae</taxon>
        <taxon>Nucleocytoviricota</taxon>
        <taxon>Megaviricetes</taxon>
        <taxon>Algavirales</taxon>
        <taxon>Phycodnaviridae</taxon>
        <taxon>Chlorovirus</taxon>
    </lineage>
</organism>
<reference evidence="1 2" key="1">
    <citation type="submission" date="2006-09" db="EMBL/GenBank/DDBJ databases">
        <title>Sequence and annotation of the 288-kb ATCV-1 virus that infects an endosymbiotic Chlorella strain of the heliozoon Acanthocystis turfacea.</title>
        <authorList>
            <person name="Fitzgerald L.A."/>
            <person name="Graves M.V."/>
            <person name="Li X."/>
            <person name="Pfitzner A.J.P."/>
            <person name="Hartigan J."/>
            <person name="Van Etten J.L."/>
        </authorList>
    </citation>
    <scope>NUCLEOTIDE SEQUENCE [LARGE SCALE GENOMIC DNA]</scope>
    <source>
        <strain evidence="1 2">ATCV-1</strain>
    </source>
</reference>
<proteinExistence type="predicted"/>
<evidence type="ECO:0000313" key="2">
    <source>
        <dbReference type="Proteomes" id="UP000202420"/>
    </source>
</evidence>
<protein>
    <submittedName>
        <fullName evidence="1">Uncharacterized protein z774R</fullName>
    </submittedName>
</protein>
<gene>
    <name evidence="1" type="primary">z774R</name>
    <name evidence="1" type="ORF">ATCV1_z774R</name>
</gene>
<name>A7KA34_9PHYC</name>